<sequence>MSEQFRELEKPVGARRKDVVLMATVTSFQALSHPGKMELKQFAELFQPLFQASSAEARRDAVAALSQSANLPSAVSLFIASQPISISAPFLASSPALTDEVLIMIARTQGADHAKAIVKREHLSPMVVDALVALRHSTAANATAAATGDEKGDHKGDQKEQAGWAKPVSASAARPVAEHVVKPMPKRTGEGAAPVATGRIALKGGPVINASLPDHAEEQRLKREELLRQKLKALAHHFGPRTGDRLGKRTITPVQEALLVRFARARDASNFASALSDVLSSSRWLAERILLDISGRQLATTLVGVAMNPLDNVFILHRLYPHLTEENAGISRAESLVAHLDVRECEDRIESWHRADRYTFGDDRHDIAGDAATGRDAQADRDALANRVALEAARQNRRAAG</sequence>
<dbReference type="RefSeq" id="WP_138288253.1">
    <property type="nucleotide sequence ID" value="NZ_CP058350.1"/>
</dbReference>
<evidence type="ECO:0000313" key="2">
    <source>
        <dbReference type="EMBL" id="QLF69824.1"/>
    </source>
</evidence>
<feature type="compositionally biased region" description="Basic and acidic residues" evidence="1">
    <location>
        <begin position="148"/>
        <end position="160"/>
    </location>
</feature>
<evidence type="ECO:0000313" key="3">
    <source>
        <dbReference type="Proteomes" id="UP000308530"/>
    </source>
</evidence>
<name>A0ABX6QMT4_9HYPH</name>
<reference evidence="2 3" key="1">
    <citation type="submission" date="2020-06" db="EMBL/GenBank/DDBJ databases">
        <title>Genome sequence of Rhizobium sp strain ADMK78.</title>
        <authorList>
            <person name="Rahi P."/>
        </authorList>
    </citation>
    <scope>NUCLEOTIDE SEQUENCE [LARGE SCALE GENOMIC DNA]</scope>
    <source>
        <strain evidence="2 3">ADMK78</strain>
    </source>
</reference>
<gene>
    <name evidence="2" type="ORF">FE840_009880</name>
</gene>
<dbReference type="Proteomes" id="UP000308530">
    <property type="component" value="Chromosome"/>
</dbReference>
<dbReference type="InterPro" id="IPR019285">
    <property type="entry name" value="DUF2336"/>
</dbReference>
<evidence type="ECO:0000256" key="1">
    <source>
        <dbReference type="SAM" id="MobiDB-lite"/>
    </source>
</evidence>
<dbReference type="EMBL" id="CP058350">
    <property type="protein sequence ID" value="QLF69824.1"/>
    <property type="molecule type" value="Genomic_DNA"/>
</dbReference>
<keyword evidence="3" id="KW-1185">Reference proteome</keyword>
<dbReference type="Pfam" id="PF10098">
    <property type="entry name" value="DUF2336"/>
    <property type="match status" value="1"/>
</dbReference>
<protein>
    <submittedName>
        <fullName evidence="2">DUF2336 domain-containing protein</fullName>
    </submittedName>
</protein>
<proteinExistence type="predicted"/>
<feature type="region of interest" description="Disordered" evidence="1">
    <location>
        <begin position="142"/>
        <end position="180"/>
    </location>
</feature>
<organism evidence="2 3">
    <name type="scientific">Peteryoungia desertarenae</name>
    <dbReference type="NCBI Taxonomy" id="1813451"/>
    <lineage>
        <taxon>Bacteria</taxon>
        <taxon>Pseudomonadati</taxon>
        <taxon>Pseudomonadota</taxon>
        <taxon>Alphaproteobacteria</taxon>
        <taxon>Hyphomicrobiales</taxon>
        <taxon>Rhizobiaceae</taxon>
        <taxon>Peteryoungia</taxon>
    </lineage>
</organism>
<accession>A0ABX6QMT4</accession>